<feature type="domain" description="Peptidase C1A papain C-terminal" evidence="1">
    <location>
        <begin position="52"/>
        <end position="274"/>
    </location>
</feature>
<evidence type="ECO:0000259" key="1">
    <source>
        <dbReference type="SMART" id="SM00645"/>
    </source>
</evidence>
<dbReference type="Pfam" id="PF00112">
    <property type="entry name" value="Peptidase_C1"/>
    <property type="match status" value="1"/>
</dbReference>
<dbReference type="Gene3D" id="3.90.70.10">
    <property type="entry name" value="Cysteine proteinases"/>
    <property type="match status" value="1"/>
</dbReference>
<accession>A0AB39SLK2</accession>
<dbReference type="GO" id="GO:0006508">
    <property type="term" value="P:proteolysis"/>
    <property type="evidence" value="ECO:0007669"/>
    <property type="project" value="InterPro"/>
</dbReference>
<proteinExistence type="predicted"/>
<evidence type="ECO:0000313" key="2">
    <source>
        <dbReference type="EMBL" id="XDQ67432.1"/>
    </source>
</evidence>
<dbReference type="GO" id="GO:0008234">
    <property type="term" value="F:cysteine-type peptidase activity"/>
    <property type="evidence" value="ECO:0007669"/>
    <property type="project" value="InterPro"/>
</dbReference>
<gene>
    <name evidence="2" type="ORF">AB5J50_44990</name>
</gene>
<dbReference type="InterPro" id="IPR025660">
    <property type="entry name" value="Pept_his_AS"/>
</dbReference>
<sequence>MDAPLNGQLNGQVGGMGWIPDHPDIRDYTKDAPQVDKFLGSAGILSRAISAPPPLVDLRPRCSPVVDQGDLGSCTANAAAGVLEYFEIQSSGSYTPASRRFIYKATRNFLDLHGDTGAYLRSTMGALALFGVPPEKFWAYDISHFDDEPPAFCYAFGGNYQALLYYRLDPPGINLNELLTDIKATLAGGLPAMFGFPVYTSIRQATGGNIPFPASNGESVLGGHAIVAVGYDDSRTVTNPVDSSTTTGALIIRNSWGTSWGDHGYGYLPYDYVTKGLADDFWVLVNAENVAVNPFTARST</sequence>
<name>A0AB39SLK2_9ACTN</name>
<dbReference type="CDD" id="cd02619">
    <property type="entry name" value="Peptidase_C1"/>
    <property type="match status" value="1"/>
</dbReference>
<reference evidence="2" key="1">
    <citation type="submission" date="2024-07" db="EMBL/GenBank/DDBJ databases">
        <authorList>
            <person name="Yu S.T."/>
        </authorList>
    </citation>
    <scope>NUCLEOTIDE SEQUENCE</scope>
    <source>
        <strain evidence="2">R35</strain>
    </source>
</reference>
<dbReference type="AlphaFoldDB" id="A0AB39SLK2"/>
<dbReference type="SUPFAM" id="SSF54001">
    <property type="entry name" value="Cysteine proteinases"/>
    <property type="match status" value="1"/>
</dbReference>
<dbReference type="SMART" id="SM00645">
    <property type="entry name" value="Pept_C1"/>
    <property type="match status" value="1"/>
</dbReference>
<dbReference type="EMBL" id="CP163440">
    <property type="protein sequence ID" value="XDQ67432.1"/>
    <property type="molecule type" value="Genomic_DNA"/>
</dbReference>
<organism evidence="2">
    <name type="scientific">Streptomyces sp. R35</name>
    <dbReference type="NCBI Taxonomy" id="3238630"/>
    <lineage>
        <taxon>Bacteria</taxon>
        <taxon>Bacillati</taxon>
        <taxon>Actinomycetota</taxon>
        <taxon>Actinomycetes</taxon>
        <taxon>Kitasatosporales</taxon>
        <taxon>Streptomycetaceae</taxon>
        <taxon>Streptomyces</taxon>
    </lineage>
</organism>
<dbReference type="InterPro" id="IPR038765">
    <property type="entry name" value="Papain-like_cys_pep_sf"/>
</dbReference>
<dbReference type="RefSeq" id="WP_369264337.1">
    <property type="nucleotide sequence ID" value="NZ_CP163440.1"/>
</dbReference>
<dbReference type="InterPro" id="IPR000668">
    <property type="entry name" value="Peptidase_C1A_C"/>
</dbReference>
<dbReference type="PROSITE" id="PS00639">
    <property type="entry name" value="THIOL_PROTEASE_HIS"/>
    <property type="match status" value="1"/>
</dbReference>
<protein>
    <submittedName>
        <fullName evidence="2">C1 family peptidase</fullName>
    </submittedName>
</protein>